<reference evidence="1 2" key="1">
    <citation type="submission" date="2014-12" db="EMBL/GenBank/DDBJ databases">
        <title>Draft genome sequences of 29 type strains of Enterococci.</title>
        <authorList>
            <person name="Zhong Z."/>
            <person name="Sun Z."/>
            <person name="Liu W."/>
            <person name="Zhang W."/>
            <person name="Zhang H."/>
        </authorList>
    </citation>
    <scope>NUCLEOTIDE SEQUENCE [LARGE SCALE GENOMIC DNA]</scope>
    <source>
        <strain evidence="1 2">DSM 17029</strain>
    </source>
</reference>
<gene>
    <name evidence="1" type="ORF">RU97_GL001318</name>
</gene>
<dbReference type="Pfam" id="PF04074">
    <property type="entry name" value="DUF386"/>
    <property type="match status" value="1"/>
</dbReference>
<proteinExistence type="predicted"/>
<evidence type="ECO:0000313" key="1">
    <source>
        <dbReference type="EMBL" id="OJG18700.1"/>
    </source>
</evidence>
<accession>A0A1L8RG04</accession>
<dbReference type="SUPFAM" id="SSF51197">
    <property type="entry name" value="Clavaminate synthase-like"/>
    <property type="match status" value="1"/>
</dbReference>
<protein>
    <recommendedName>
        <fullName evidence="3">YhcH/YjgK/YiaL family protein</fullName>
    </recommendedName>
</protein>
<evidence type="ECO:0000313" key="2">
    <source>
        <dbReference type="Proteomes" id="UP000181884"/>
    </source>
</evidence>
<dbReference type="PANTHER" id="PTHR34986:SF1">
    <property type="entry name" value="PROTEIN YIAL"/>
    <property type="match status" value="1"/>
</dbReference>
<dbReference type="AlphaFoldDB" id="A0A1L8RG04"/>
<dbReference type="InterPro" id="IPR004375">
    <property type="entry name" value="NanQ/TabA/YiaL"/>
</dbReference>
<dbReference type="PANTHER" id="PTHR34986">
    <property type="entry name" value="EVOLVED BETA-GALACTOSIDASE SUBUNIT BETA"/>
    <property type="match status" value="1"/>
</dbReference>
<dbReference type="NCBIfam" id="TIGR00022">
    <property type="entry name" value="YhcH/YjgK/YiaL family protein"/>
    <property type="match status" value="1"/>
</dbReference>
<keyword evidence="2" id="KW-1185">Reference proteome</keyword>
<comment type="caution">
    <text evidence="1">The sequence shown here is derived from an EMBL/GenBank/DDBJ whole genome shotgun (WGS) entry which is preliminary data.</text>
</comment>
<organism evidence="1 2">
    <name type="scientific">Enterococcus canis</name>
    <dbReference type="NCBI Taxonomy" id="214095"/>
    <lineage>
        <taxon>Bacteria</taxon>
        <taxon>Bacillati</taxon>
        <taxon>Bacillota</taxon>
        <taxon>Bacilli</taxon>
        <taxon>Lactobacillales</taxon>
        <taxon>Enterococcaceae</taxon>
        <taxon>Enterococcus</taxon>
    </lineage>
</organism>
<dbReference type="Proteomes" id="UP000181884">
    <property type="component" value="Unassembled WGS sequence"/>
</dbReference>
<dbReference type="STRING" id="214095.RU97_GL001318"/>
<dbReference type="RefSeq" id="WP_067393830.1">
    <property type="nucleotide sequence ID" value="NZ_JXKH01000003.1"/>
</dbReference>
<dbReference type="EMBL" id="JXKH01000003">
    <property type="protein sequence ID" value="OJG18700.1"/>
    <property type="molecule type" value="Genomic_DNA"/>
</dbReference>
<dbReference type="GO" id="GO:0005829">
    <property type="term" value="C:cytosol"/>
    <property type="evidence" value="ECO:0007669"/>
    <property type="project" value="TreeGrafter"/>
</dbReference>
<sequence length="145" mass="16625">MLYGAWNELTEPELQTKLIEIIKFIQKLPDFEIGSQVVAEGIRANFLSYDTAADTEREWEAHRKHIDLHYVLKGNEQIDLAKSTQLSPQPYHEEDDFYLLHGKKEMSVLLSAGQFLLLEPDEAHKTGISIGQSESIQKIVFKIKV</sequence>
<dbReference type="Gene3D" id="2.60.120.370">
    <property type="entry name" value="YhcH/YjgK/YiaL"/>
    <property type="match status" value="1"/>
</dbReference>
<dbReference type="InterPro" id="IPR037012">
    <property type="entry name" value="NanQ/TabA/YiaL_sf"/>
</dbReference>
<name>A0A1L8RG04_9ENTE</name>
<evidence type="ECO:0008006" key="3">
    <source>
        <dbReference type="Google" id="ProtNLM"/>
    </source>
</evidence>